<dbReference type="SUPFAM" id="SSF57783">
    <property type="entry name" value="Zinc beta-ribbon"/>
    <property type="match status" value="1"/>
</dbReference>
<dbReference type="Gene3D" id="3.90.580.10">
    <property type="entry name" value="Zinc finger, CHC2-type domain"/>
    <property type="match status" value="1"/>
</dbReference>
<dbReference type="CDD" id="cd03364">
    <property type="entry name" value="TOPRIM_DnaG_primases"/>
    <property type="match status" value="1"/>
</dbReference>
<dbReference type="Pfam" id="PF13155">
    <property type="entry name" value="Toprim_2"/>
    <property type="match status" value="1"/>
</dbReference>
<name>R6R9U1_9FIRM</name>
<reference evidence="1" key="1">
    <citation type="submission" date="2012-11" db="EMBL/GenBank/DDBJ databases">
        <title>Dependencies among metagenomic species, viruses, plasmids and units of genetic variation.</title>
        <authorList>
            <person name="Nielsen H.B."/>
            <person name="Almeida M."/>
            <person name="Juncker A.S."/>
            <person name="Rasmussen S."/>
            <person name="Li J."/>
            <person name="Sunagawa S."/>
            <person name="Plichta D."/>
            <person name="Gautier L."/>
            <person name="Le Chatelier E."/>
            <person name="Peletier E."/>
            <person name="Bonde I."/>
            <person name="Nielsen T."/>
            <person name="Manichanh C."/>
            <person name="Arumugam M."/>
            <person name="Batto J."/>
            <person name="Santos M.B.Q.D."/>
            <person name="Blom N."/>
            <person name="Borruel N."/>
            <person name="Burgdorf K.S."/>
            <person name="Boumezbeur F."/>
            <person name="Casellas F."/>
            <person name="Dore J."/>
            <person name="Guarner F."/>
            <person name="Hansen T."/>
            <person name="Hildebrand F."/>
            <person name="Kaas R.S."/>
            <person name="Kennedy S."/>
            <person name="Kristiansen K."/>
            <person name="Kultima J.R."/>
            <person name="Leonard P."/>
            <person name="Levenez F."/>
            <person name="Lund O."/>
            <person name="Moumen B."/>
            <person name="Le Paslier D."/>
            <person name="Pons N."/>
            <person name="Pedersen O."/>
            <person name="Prifti E."/>
            <person name="Qin J."/>
            <person name="Raes J."/>
            <person name="Tap J."/>
            <person name="Tims S."/>
            <person name="Ussery D.W."/>
            <person name="Yamada T."/>
            <person name="MetaHit consortium"/>
            <person name="Renault P."/>
            <person name="Sicheritz-Ponten T."/>
            <person name="Bork P."/>
            <person name="Wang J."/>
            <person name="Brunak S."/>
            <person name="Ehrlich S.D."/>
        </authorList>
    </citation>
    <scope>NUCLEOTIDE SEQUENCE [LARGE SCALE GENOMIC DNA]</scope>
</reference>
<dbReference type="GO" id="GO:0008270">
    <property type="term" value="F:zinc ion binding"/>
    <property type="evidence" value="ECO:0007669"/>
    <property type="project" value="InterPro"/>
</dbReference>
<organism evidence="1 2">
    <name type="scientific">[Eubacterium] siraeum CAG:80</name>
    <dbReference type="NCBI Taxonomy" id="1263080"/>
    <lineage>
        <taxon>Bacteria</taxon>
        <taxon>Bacillati</taxon>
        <taxon>Bacillota</taxon>
        <taxon>Clostridia</taxon>
        <taxon>Eubacteriales</taxon>
        <taxon>Oscillospiraceae</taxon>
        <taxon>Oscillospiraceae incertae sedis</taxon>
    </lineage>
</organism>
<dbReference type="GO" id="GO:0003677">
    <property type="term" value="F:DNA binding"/>
    <property type="evidence" value="ECO:0007669"/>
    <property type="project" value="InterPro"/>
</dbReference>
<gene>
    <name evidence="1" type="ORF">BN788_01794</name>
</gene>
<sequence>MAHLEEDIIERAKNTDMIALLESEEGFSFKSTYGEREFKCIEHNSLVVNGNRRRWYWNSRQVGGNNAIDYLVKIRGMNFRDAVLHLVGDREQTAYTPIRKAVTENVSVSEPVRFVLPEQAHFPDGRRNYSNIIAYLNKGRGIDMNIINALIASGQIYQGVQYNGLHIVGYNDEGMAFYRFNDNRDWVDYRLQTLRASPTATDTYQAEAVSSKYVDKILLKDNTKIFKNNLVVSTGKNAQGEISYAAFRIASTNYRFRGEVAGSDKASGFLIESEGMNDCVYVFESFIDAMSHANLYNIKYGNKDAWKLHNRLALGGTADTALMELLKRKPNIRNICLCLDNDSAGRTAAKEIAGKLRSMGYINIYERYPNEKDYNDELKKVKSIINEQAEENEQ</sequence>
<evidence type="ECO:0000313" key="1">
    <source>
        <dbReference type="EMBL" id="CDC45683.1"/>
    </source>
</evidence>
<dbReference type="InterPro" id="IPR034151">
    <property type="entry name" value="TOPRIM_DnaG_bac"/>
</dbReference>
<evidence type="ECO:0008006" key="3">
    <source>
        <dbReference type="Google" id="ProtNLM"/>
    </source>
</evidence>
<dbReference type="GO" id="GO:0006260">
    <property type="term" value="P:DNA replication"/>
    <property type="evidence" value="ECO:0007669"/>
    <property type="project" value="InterPro"/>
</dbReference>
<protein>
    <recommendedName>
        <fullName evidence="3">DUF3991 domain-containing protein</fullName>
    </recommendedName>
</protein>
<dbReference type="SUPFAM" id="SSF56731">
    <property type="entry name" value="DNA primase core"/>
    <property type="match status" value="1"/>
</dbReference>
<dbReference type="Proteomes" id="UP000018142">
    <property type="component" value="Unassembled WGS sequence"/>
</dbReference>
<comment type="caution">
    <text evidence="1">The sequence shown here is derived from an EMBL/GenBank/DDBJ whole genome shotgun (WGS) entry which is preliminary data.</text>
</comment>
<accession>R6R9U1</accession>
<dbReference type="Gene3D" id="3.40.1360.10">
    <property type="match status" value="1"/>
</dbReference>
<evidence type="ECO:0000313" key="2">
    <source>
        <dbReference type="Proteomes" id="UP000018142"/>
    </source>
</evidence>
<dbReference type="EMBL" id="CBFJ010000092">
    <property type="protein sequence ID" value="CDC45683.1"/>
    <property type="molecule type" value="Genomic_DNA"/>
</dbReference>
<dbReference type="AlphaFoldDB" id="R6R9U1"/>
<dbReference type="InterPro" id="IPR036977">
    <property type="entry name" value="DNA_primase_Znf_CHC2"/>
</dbReference>
<proteinExistence type="predicted"/>